<evidence type="ECO:0000256" key="1">
    <source>
        <dbReference type="ARBA" id="ARBA00000971"/>
    </source>
</evidence>
<dbReference type="InterPro" id="IPR036611">
    <property type="entry name" value="Trigger_fac_ribosome-bd_sf"/>
</dbReference>
<keyword evidence="5 9" id="KW-0697">Rotamase</keyword>
<comment type="similarity">
    <text evidence="2 9">Belongs to the FKBP-type PPIase family. Tig subfamily.</text>
</comment>
<evidence type="ECO:0000259" key="12">
    <source>
        <dbReference type="Pfam" id="PF05698"/>
    </source>
</evidence>
<dbReference type="OrthoDB" id="9767721at2"/>
<dbReference type="RefSeq" id="WP_068670068.1">
    <property type="nucleotide sequence ID" value="NZ_LWLG01000006.1"/>
</dbReference>
<keyword evidence="7 9" id="KW-0413">Isomerase</keyword>
<dbReference type="PANTHER" id="PTHR30560:SF3">
    <property type="entry name" value="TRIGGER FACTOR-LIKE PROTEIN TIG, CHLOROPLASTIC"/>
    <property type="match status" value="1"/>
</dbReference>
<comment type="catalytic activity">
    <reaction evidence="1 9">
        <text>[protein]-peptidylproline (omega=180) = [protein]-peptidylproline (omega=0)</text>
        <dbReference type="Rhea" id="RHEA:16237"/>
        <dbReference type="Rhea" id="RHEA-COMP:10747"/>
        <dbReference type="Rhea" id="RHEA-COMP:10748"/>
        <dbReference type="ChEBI" id="CHEBI:83833"/>
        <dbReference type="ChEBI" id="CHEBI:83834"/>
        <dbReference type="EC" id="5.2.1.8"/>
    </reaction>
</comment>
<dbReference type="PIRSF" id="PIRSF003095">
    <property type="entry name" value="Trigger_factor"/>
    <property type="match status" value="1"/>
</dbReference>
<dbReference type="InterPro" id="IPR008881">
    <property type="entry name" value="Trigger_fac_ribosome-bd_bac"/>
</dbReference>
<dbReference type="Gene3D" id="3.10.50.40">
    <property type="match status" value="1"/>
</dbReference>
<keyword evidence="9" id="KW-0963">Cytoplasm</keyword>
<evidence type="ECO:0000256" key="7">
    <source>
        <dbReference type="ARBA" id="ARBA00023235"/>
    </source>
</evidence>
<organism evidence="13 14">
    <name type="scientific">Thermosulfurimonas dismutans</name>
    <dbReference type="NCBI Taxonomy" id="999894"/>
    <lineage>
        <taxon>Bacteria</taxon>
        <taxon>Pseudomonadati</taxon>
        <taxon>Thermodesulfobacteriota</taxon>
        <taxon>Thermodesulfobacteria</taxon>
        <taxon>Thermodesulfobacteriales</taxon>
        <taxon>Thermodesulfobacteriaceae</taxon>
        <taxon>Thermosulfurimonas</taxon>
    </lineage>
</organism>
<feature type="domain" description="Trigger factor C-terminal" evidence="12">
    <location>
        <begin position="268"/>
        <end position="418"/>
    </location>
</feature>
<evidence type="ECO:0000256" key="2">
    <source>
        <dbReference type="ARBA" id="ARBA00005464"/>
    </source>
</evidence>
<dbReference type="GO" id="GO:0015031">
    <property type="term" value="P:protein transport"/>
    <property type="evidence" value="ECO:0007669"/>
    <property type="project" value="UniProtKB-UniRule"/>
</dbReference>
<evidence type="ECO:0000256" key="4">
    <source>
        <dbReference type="ARBA" id="ARBA00016902"/>
    </source>
</evidence>
<dbReference type="STRING" id="999894.TDIS_1067"/>
<dbReference type="Proteomes" id="UP000078390">
    <property type="component" value="Unassembled WGS sequence"/>
</dbReference>
<dbReference type="InterPro" id="IPR027304">
    <property type="entry name" value="Trigger_fact/SurA_dom_sf"/>
</dbReference>
<accession>A0A179D598</accession>
<dbReference type="PANTHER" id="PTHR30560">
    <property type="entry name" value="TRIGGER FACTOR CHAPERONE AND PEPTIDYL-PROLYL CIS/TRANS ISOMERASE"/>
    <property type="match status" value="1"/>
</dbReference>
<keyword evidence="9 13" id="KW-0132">Cell division</keyword>
<evidence type="ECO:0000313" key="13">
    <source>
        <dbReference type="EMBL" id="OAQ20778.1"/>
    </source>
</evidence>
<keyword evidence="10" id="KW-0175">Coiled coil</keyword>
<dbReference type="SUPFAM" id="SSF109998">
    <property type="entry name" value="Triger factor/SurA peptide-binding domain-like"/>
    <property type="match status" value="1"/>
</dbReference>
<feature type="coiled-coil region" evidence="10">
    <location>
        <begin position="265"/>
        <end position="292"/>
    </location>
</feature>
<dbReference type="NCBIfam" id="TIGR00115">
    <property type="entry name" value="tig"/>
    <property type="match status" value="1"/>
</dbReference>
<dbReference type="HAMAP" id="MF_00303">
    <property type="entry name" value="Trigger_factor_Tig"/>
    <property type="match status" value="1"/>
</dbReference>
<dbReference type="Pfam" id="PF05697">
    <property type="entry name" value="Trigger_N"/>
    <property type="match status" value="1"/>
</dbReference>
<dbReference type="GO" id="GO:0051301">
    <property type="term" value="P:cell division"/>
    <property type="evidence" value="ECO:0007669"/>
    <property type="project" value="UniProtKB-KW"/>
</dbReference>
<dbReference type="InterPro" id="IPR046357">
    <property type="entry name" value="PPIase_dom_sf"/>
</dbReference>
<dbReference type="AlphaFoldDB" id="A0A179D598"/>
<gene>
    <name evidence="9" type="primary">tig</name>
    <name evidence="13" type="ORF">TDIS_1067</name>
</gene>
<keyword evidence="6 9" id="KW-0143">Chaperone</keyword>
<evidence type="ECO:0000256" key="10">
    <source>
        <dbReference type="SAM" id="Coils"/>
    </source>
</evidence>
<dbReference type="GO" id="GO:0043335">
    <property type="term" value="P:protein unfolding"/>
    <property type="evidence" value="ECO:0007669"/>
    <property type="project" value="TreeGrafter"/>
</dbReference>
<reference evidence="13 14" key="1">
    <citation type="submission" date="2016-04" db="EMBL/GenBank/DDBJ databases">
        <title>Genome analysis of Thermosulfurimonas dismutans, the first thermophilic sulfur-disproportionating bacterium of the phylum Thermodesulfobacteria.</title>
        <authorList>
            <person name="Mardanov A.V."/>
            <person name="Beletsky A.V."/>
            <person name="Kadnikov V.V."/>
            <person name="Slobodkin A.I."/>
            <person name="Ravin N.V."/>
        </authorList>
    </citation>
    <scope>NUCLEOTIDE SEQUENCE [LARGE SCALE GENOMIC DNA]</scope>
    <source>
        <strain evidence="13 14">S95</strain>
    </source>
</reference>
<dbReference type="SUPFAM" id="SSF102735">
    <property type="entry name" value="Trigger factor ribosome-binding domain"/>
    <property type="match status" value="1"/>
</dbReference>
<evidence type="ECO:0000256" key="5">
    <source>
        <dbReference type="ARBA" id="ARBA00023110"/>
    </source>
</evidence>
<dbReference type="InterPro" id="IPR005215">
    <property type="entry name" value="Trig_fac"/>
</dbReference>
<keyword evidence="9" id="KW-0131">Cell cycle</keyword>
<dbReference type="GO" id="GO:0051083">
    <property type="term" value="P:'de novo' cotranslational protein folding"/>
    <property type="evidence" value="ECO:0007669"/>
    <property type="project" value="TreeGrafter"/>
</dbReference>
<dbReference type="GO" id="GO:0003755">
    <property type="term" value="F:peptidyl-prolyl cis-trans isomerase activity"/>
    <property type="evidence" value="ECO:0007669"/>
    <property type="project" value="UniProtKB-UniRule"/>
</dbReference>
<keyword evidence="14" id="KW-1185">Reference proteome</keyword>
<dbReference type="GO" id="GO:0044183">
    <property type="term" value="F:protein folding chaperone"/>
    <property type="evidence" value="ECO:0007669"/>
    <property type="project" value="TreeGrafter"/>
</dbReference>
<comment type="subcellular location">
    <subcellularLocation>
        <location evidence="9">Cytoplasm</location>
    </subcellularLocation>
    <text evidence="9">About half TF is bound to the ribosome near the polypeptide exit tunnel while the other half is free in the cytoplasm.</text>
</comment>
<dbReference type="GO" id="GO:0005737">
    <property type="term" value="C:cytoplasm"/>
    <property type="evidence" value="ECO:0007669"/>
    <property type="project" value="UniProtKB-SubCell"/>
</dbReference>
<dbReference type="Gene3D" id="3.30.70.1050">
    <property type="entry name" value="Trigger factor ribosome-binding domain"/>
    <property type="match status" value="1"/>
</dbReference>
<sequence length="435" mass="50065">MKVNVEDISAVEKRLQVEIPPEEVLKAIDRTCQKLSQEVNLKGFRKGRVPKSVLKRLFREHIEDRVAELLISESLPKAVKESGLEPILRPVVESHGRVNENEAFQYTAAVDIRPEFELPREVYIGLEVEKPSEEVSEEEVEQYLEALRYTFADVKKAPEDHELQERDVAILSFRAFDGDKPVPGHEAEALYVDVGTGEFDERVEKALIGHKAGDEIEVEVEYPEDALNELLAGKKIRYEVKIREIYIRELSPLNDEFVEKMKLGFKSAEDLKQRVRARLEEERKRKAEETLRENLLSKILEKVDFPVPERYIEFKIAQMLEGIEQDLQQKGHTFESAGISVERLKKRLRPVAERQAREEMVLEKIAEQENITITQEDLEKKAQEMAKASGGKPEDAMRVIMTYMVPKLLAEKTLQFLVSQATLKNGSENQEKSED</sequence>
<evidence type="ECO:0000259" key="11">
    <source>
        <dbReference type="Pfam" id="PF05697"/>
    </source>
</evidence>
<dbReference type="Gene3D" id="1.10.3120.10">
    <property type="entry name" value="Trigger factor, C-terminal domain"/>
    <property type="match status" value="1"/>
</dbReference>
<evidence type="ECO:0000313" key="14">
    <source>
        <dbReference type="Proteomes" id="UP000078390"/>
    </source>
</evidence>
<dbReference type="Pfam" id="PF05698">
    <property type="entry name" value="Trigger_C"/>
    <property type="match status" value="1"/>
</dbReference>
<evidence type="ECO:0000256" key="8">
    <source>
        <dbReference type="ARBA" id="ARBA00029986"/>
    </source>
</evidence>
<dbReference type="EC" id="5.2.1.8" evidence="3 9"/>
<protein>
    <recommendedName>
        <fullName evidence="4 9">Trigger factor</fullName>
        <shortName evidence="9">TF</shortName>
        <ecNumber evidence="3 9">5.2.1.8</ecNumber>
    </recommendedName>
    <alternativeName>
        <fullName evidence="8 9">PPIase</fullName>
    </alternativeName>
</protein>
<proteinExistence type="inferred from homology"/>
<evidence type="ECO:0000256" key="6">
    <source>
        <dbReference type="ARBA" id="ARBA00023186"/>
    </source>
</evidence>
<dbReference type="InterPro" id="IPR037041">
    <property type="entry name" value="Trigger_fac_C_sf"/>
</dbReference>
<name>A0A179D598_9BACT</name>
<dbReference type="SUPFAM" id="SSF54534">
    <property type="entry name" value="FKBP-like"/>
    <property type="match status" value="1"/>
</dbReference>
<dbReference type="InterPro" id="IPR008880">
    <property type="entry name" value="Trigger_fac_C"/>
</dbReference>
<feature type="domain" description="Trigger factor ribosome-binding bacterial" evidence="11">
    <location>
        <begin position="1"/>
        <end position="147"/>
    </location>
</feature>
<dbReference type="GO" id="GO:0043022">
    <property type="term" value="F:ribosome binding"/>
    <property type="evidence" value="ECO:0007669"/>
    <property type="project" value="TreeGrafter"/>
</dbReference>
<comment type="domain">
    <text evidence="9">Consists of 3 domains; the N-terminus binds the ribosome, the middle domain has PPIase activity, while the C-terminus has intrinsic chaperone activity on its own.</text>
</comment>
<comment type="function">
    <text evidence="9">Involved in protein export. Acts as a chaperone by maintaining the newly synthesized protein in an open conformation. Functions as a peptidyl-prolyl cis-trans isomerase.</text>
</comment>
<comment type="caution">
    <text evidence="13">The sequence shown here is derived from an EMBL/GenBank/DDBJ whole genome shotgun (WGS) entry which is preliminary data.</text>
</comment>
<evidence type="ECO:0000256" key="9">
    <source>
        <dbReference type="HAMAP-Rule" id="MF_00303"/>
    </source>
</evidence>
<dbReference type="EMBL" id="LWLG01000006">
    <property type="protein sequence ID" value="OAQ20778.1"/>
    <property type="molecule type" value="Genomic_DNA"/>
</dbReference>
<evidence type="ECO:0000256" key="3">
    <source>
        <dbReference type="ARBA" id="ARBA00013194"/>
    </source>
</evidence>